<dbReference type="EMBL" id="JACKVK010000005">
    <property type="protein sequence ID" value="MCV7420509.1"/>
    <property type="molecule type" value="Genomic_DNA"/>
</dbReference>
<dbReference type="AlphaFoldDB" id="A0A9X2YYM6"/>
<dbReference type="InterPro" id="IPR036264">
    <property type="entry name" value="Bact_exopeptidase_dim_dom"/>
</dbReference>
<dbReference type="SUPFAM" id="SSF55031">
    <property type="entry name" value="Bacterial exopeptidase dimerisation domain"/>
    <property type="match status" value="1"/>
</dbReference>
<dbReference type="Proteomes" id="UP001141629">
    <property type="component" value="Unassembled WGS sequence"/>
</dbReference>
<evidence type="ECO:0000313" key="6">
    <source>
        <dbReference type="EMBL" id="MCV7420509.1"/>
    </source>
</evidence>
<evidence type="ECO:0000259" key="5">
    <source>
        <dbReference type="Pfam" id="PF07687"/>
    </source>
</evidence>
<dbReference type="Gene3D" id="3.30.70.360">
    <property type="match status" value="1"/>
</dbReference>
<proteinExistence type="predicted"/>
<dbReference type="InterPro" id="IPR002933">
    <property type="entry name" value="Peptidase_M20"/>
</dbReference>
<gene>
    <name evidence="6" type="ORF">H7K45_08150</name>
</gene>
<sequence length="391" mass="40736">MTSAFAAALTRVEGSVLDLTGRLVRCPSITSDTAAVESALTELSSYLADSGIEVDVSRSAAGAPMLRARVSGPGEGVNILLQGHVDVVPVDEGWQRDPFGADVDGGYLYGRGTCDMKAGLAGFAGVLRALQSCGGPRRGSVTLLVDADEETGSDSGLIPYIAKHGLSEYDWAICGEPTGLQPFLGNRGLLWVSVTVRGCAAHAGIPGAGLNPVPVAAELVTDLGAKGERAEQTPTESNPLTITTFHAGTVPNSIADTAVFTIDRRLQPGDSADAIIDDLRAAVARAAQRHPSFEFGLDVVKRWPPCLLDENSDLAQAAYHAADSITGHASFGFDEACNDASFLSEAGVPTIIWGPGDPALAHTSDERVLLDDITRAMHGYGRAVETLLSVT</sequence>
<accession>A0A9X2YYM6</accession>
<keyword evidence="2" id="KW-0479">Metal-binding</keyword>
<reference evidence="6" key="2">
    <citation type="journal article" date="2022" name="BMC Genomics">
        <title>Comparative genome analysis of mycobacteria focusing on tRNA and non-coding RNA.</title>
        <authorList>
            <person name="Behra P.R.K."/>
            <person name="Pettersson B.M.F."/>
            <person name="Ramesh M."/>
            <person name="Das S."/>
            <person name="Dasgupta S."/>
            <person name="Kirsebom L.A."/>
        </authorList>
    </citation>
    <scope>NUCLEOTIDE SEQUENCE</scope>
    <source>
        <strain evidence="6">DSM 44838</strain>
    </source>
</reference>
<dbReference type="GO" id="GO:0046872">
    <property type="term" value="F:metal ion binding"/>
    <property type="evidence" value="ECO:0007669"/>
    <property type="project" value="UniProtKB-KW"/>
</dbReference>
<dbReference type="InterPro" id="IPR050072">
    <property type="entry name" value="Peptidase_M20A"/>
</dbReference>
<evidence type="ECO:0000313" key="7">
    <source>
        <dbReference type="Proteomes" id="UP001141629"/>
    </source>
</evidence>
<keyword evidence="7" id="KW-1185">Reference proteome</keyword>
<dbReference type="RefSeq" id="WP_263995291.1">
    <property type="nucleotide sequence ID" value="NZ_JACKVK010000005.1"/>
</dbReference>
<keyword evidence="3" id="KW-0378">Hydrolase</keyword>
<comment type="caution">
    <text evidence="6">The sequence shown here is derived from an EMBL/GenBank/DDBJ whole genome shotgun (WGS) entry which is preliminary data.</text>
</comment>
<keyword evidence="4" id="KW-0862">Zinc</keyword>
<evidence type="ECO:0000256" key="1">
    <source>
        <dbReference type="ARBA" id="ARBA00001947"/>
    </source>
</evidence>
<comment type="cofactor">
    <cofactor evidence="1">
        <name>Zn(2+)</name>
        <dbReference type="ChEBI" id="CHEBI:29105"/>
    </cofactor>
</comment>
<dbReference type="SUPFAM" id="SSF53187">
    <property type="entry name" value="Zn-dependent exopeptidases"/>
    <property type="match status" value="1"/>
</dbReference>
<feature type="domain" description="Peptidase M20 dimerisation" evidence="5">
    <location>
        <begin position="185"/>
        <end position="288"/>
    </location>
</feature>
<dbReference type="InterPro" id="IPR001261">
    <property type="entry name" value="ArgE/DapE_CS"/>
</dbReference>
<organism evidence="6 7">
    <name type="scientific">Mycobacterium yunnanensis</name>
    <dbReference type="NCBI Taxonomy" id="368477"/>
    <lineage>
        <taxon>Bacteria</taxon>
        <taxon>Bacillati</taxon>
        <taxon>Actinomycetota</taxon>
        <taxon>Actinomycetes</taxon>
        <taxon>Mycobacteriales</taxon>
        <taxon>Mycobacteriaceae</taxon>
        <taxon>Mycobacterium</taxon>
    </lineage>
</organism>
<protein>
    <submittedName>
        <fullName evidence="6">M20/M25/M40 family metallo-hydrolase</fullName>
    </submittedName>
</protein>
<dbReference type="Pfam" id="PF01546">
    <property type="entry name" value="Peptidase_M20"/>
    <property type="match status" value="1"/>
</dbReference>
<dbReference type="PANTHER" id="PTHR43808">
    <property type="entry name" value="ACETYLORNITHINE DEACETYLASE"/>
    <property type="match status" value="1"/>
</dbReference>
<reference evidence="6" key="1">
    <citation type="submission" date="2020-07" db="EMBL/GenBank/DDBJ databases">
        <authorList>
            <person name="Pettersson B.M.F."/>
            <person name="Behra P.R.K."/>
            <person name="Ramesh M."/>
            <person name="Das S."/>
            <person name="Dasgupta S."/>
            <person name="Kirsebom L.A."/>
        </authorList>
    </citation>
    <scope>NUCLEOTIDE SEQUENCE</scope>
    <source>
        <strain evidence="6">DSM 44838</strain>
    </source>
</reference>
<evidence type="ECO:0000256" key="2">
    <source>
        <dbReference type="ARBA" id="ARBA00022723"/>
    </source>
</evidence>
<dbReference type="Pfam" id="PF07687">
    <property type="entry name" value="M20_dimer"/>
    <property type="match status" value="1"/>
</dbReference>
<dbReference type="PROSITE" id="PS00759">
    <property type="entry name" value="ARGE_DAPE_CPG2_2"/>
    <property type="match status" value="1"/>
</dbReference>
<dbReference type="GO" id="GO:0016787">
    <property type="term" value="F:hydrolase activity"/>
    <property type="evidence" value="ECO:0007669"/>
    <property type="project" value="UniProtKB-KW"/>
</dbReference>
<evidence type="ECO:0000256" key="4">
    <source>
        <dbReference type="ARBA" id="ARBA00022833"/>
    </source>
</evidence>
<dbReference type="Gene3D" id="3.40.630.10">
    <property type="entry name" value="Zn peptidases"/>
    <property type="match status" value="2"/>
</dbReference>
<name>A0A9X2YYM6_9MYCO</name>
<evidence type="ECO:0000256" key="3">
    <source>
        <dbReference type="ARBA" id="ARBA00022801"/>
    </source>
</evidence>
<dbReference type="InterPro" id="IPR011650">
    <property type="entry name" value="Peptidase_M20_dimer"/>
</dbReference>